<keyword evidence="2" id="KW-1185">Reference proteome</keyword>
<comment type="caution">
    <text evidence="1">The sequence shown here is derived from an EMBL/GenBank/DDBJ whole genome shotgun (WGS) entry which is preliminary data.</text>
</comment>
<name>A0AAP0IA28_9MAGN</name>
<dbReference type="Proteomes" id="UP001419268">
    <property type="component" value="Unassembled WGS sequence"/>
</dbReference>
<gene>
    <name evidence="1" type="ORF">Scep_019013</name>
</gene>
<dbReference type="EMBL" id="JBBNAG010000008">
    <property type="protein sequence ID" value="KAK9111494.1"/>
    <property type="molecule type" value="Genomic_DNA"/>
</dbReference>
<evidence type="ECO:0000313" key="1">
    <source>
        <dbReference type="EMBL" id="KAK9111494.1"/>
    </source>
</evidence>
<dbReference type="AlphaFoldDB" id="A0AAP0IA28"/>
<accession>A0AAP0IA28</accession>
<reference evidence="1 2" key="1">
    <citation type="submission" date="2024-01" db="EMBL/GenBank/DDBJ databases">
        <title>Genome assemblies of Stephania.</title>
        <authorList>
            <person name="Yang L."/>
        </authorList>
    </citation>
    <scope>NUCLEOTIDE SEQUENCE [LARGE SCALE GENOMIC DNA]</scope>
    <source>
        <strain evidence="1">JXDWG</strain>
        <tissue evidence="1">Leaf</tissue>
    </source>
</reference>
<sequence length="77" mass="8733">MDWSGKKTEYVNLGYIYVFQRDFGVETFIEGHDETESSERASAICRGSSQDFKDSIAIEHPIATVVPLECFLGLRLK</sequence>
<proteinExistence type="predicted"/>
<organism evidence="1 2">
    <name type="scientific">Stephania cephalantha</name>
    <dbReference type="NCBI Taxonomy" id="152367"/>
    <lineage>
        <taxon>Eukaryota</taxon>
        <taxon>Viridiplantae</taxon>
        <taxon>Streptophyta</taxon>
        <taxon>Embryophyta</taxon>
        <taxon>Tracheophyta</taxon>
        <taxon>Spermatophyta</taxon>
        <taxon>Magnoliopsida</taxon>
        <taxon>Ranunculales</taxon>
        <taxon>Menispermaceae</taxon>
        <taxon>Menispermoideae</taxon>
        <taxon>Cissampelideae</taxon>
        <taxon>Stephania</taxon>
    </lineage>
</organism>
<evidence type="ECO:0000313" key="2">
    <source>
        <dbReference type="Proteomes" id="UP001419268"/>
    </source>
</evidence>
<protein>
    <submittedName>
        <fullName evidence="1">Uncharacterized protein</fullName>
    </submittedName>
</protein>